<dbReference type="Pfam" id="PF13737">
    <property type="entry name" value="DDE_Tnp_1_5"/>
    <property type="match status" value="1"/>
</dbReference>
<feature type="domain" description="Transposase DDE" evidence="1">
    <location>
        <begin position="22"/>
        <end position="58"/>
    </location>
</feature>
<accession>A0A8J7IDD8</accession>
<name>A0A8J7IDD8_9NOST</name>
<reference evidence="2 3" key="1">
    <citation type="journal article" date="2021" name="Int. J. Syst. Evol. Microbiol.">
        <title>Amazonocrinis nigriterrae gen. nov., sp. nov., Atlanticothrix silvestris gen. nov., sp. nov. and Dendronalium phyllosphericum gen. nov., sp. nov., nostocacean cyanobacteria from Brazilian environments.</title>
        <authorList>
            <person name="Alvarenga D.O."/>
            <person name="Andreote A.P.D."/>
            <person name="Branco L.H.Z."/>
            <person name="Delbaje E."/>
            <person name="Cruz R.B."/>
            <person name="Varani A.M."/>
            <person name="Fiore M.F."/>
        </authorList>
    </citation>
    <scope>NUCLEOTIDE SEQUENCE [LARGE SCALE GENOMIC DNA]</scope>
    <source>
        <strain evidence="2 3">CENA369</strain>
    </source>
</reference>
<dbReference type="Proteomes" id="UP000662314">
    <property type="component" value="Unassembled WGS sequence"/>
</dbReference>
<evidence type="ECO:0000259" key="1">
    <source>
        <dbReference type="Pfam" id="PF13737"/>
    </source>
</evidence>
<gene>
    <name evidence="2" type="ORF">I8752_31580</name>
</gene>
<dbReference type="EMBL" id="JAECZA010000283">
    <property type="protein sequence ID" value="MBH8577433.1"/>
    <property type="molecule type" value="Genomic_DNA"/>
</dbReference>
<organism evidence="2 3">
    <name type="scientific">Dendronalium phyllosphericum CENA369</name>
    <dbReference type="NCBI Taxonomy" id="1725256"/>
    <lineage>
        <taxon>Bacteria</taxon>
        <taxon>Bacillati</taxon>
        <taxon>Cyanobacteriota</taxon>
        <taxon>Cyanophyceae</taxon>
        <taxon>Nostocales</taxon>
        <taxon>Nostocaceae</taxon>
        <taxon>Dendronalium</taxon>
        <taxon>Dendronalium phyllosphericum</taxon>
    </lineage>
</organism>
<evidence type="ECO:0000313" key="3">
    <source>
        <dbReference type="Proteomes" id="UP000662314"/>
    </source>
</evidence>
<dbReference type="RefSeq" id="WP_214436128.1">
    <property type="nucleotide sequence ID" value="NZ_CAWPUQ010000217.1"/>
</dbReference>
<keyword evidence="3" id="KW-1185">Reference proteome</keyword>
<protein>
    <submittedName>
        <fullName evidence="2">Transposase</fullName>
    </submittedName>
</protein>
<dbReference type="AlphaFoldDB" id="A0A8J7IDD8"/>
<evidence type="ECO:0000313" key="2">
    <source>
        <dbReference type="EMBL" id="MBH8577433.1"/>
    </source>
</evidence>
<sequence>MKTKVQYKVKNWNAYDAALKLRGSITFWLDEDVIEQWRNQQKTGKKGASNYYSDTAMSDDKPLRASTLQWEQFNRCFIYQEGKQRGFWNRYSCSWELS</sequence>
<proteinExistence type="predicted"/>
<dbReference type="InterPro" id="IPR025668">
    <property type="entry name" value="Tnp_DDE_dom"/>
</dbReference>
<comment type="caution">
    <text evidence="2">The sequence shown here is derived from an EMBL/GenBank/DDBJ whole genome shotgun (WGS) entry which is preliminary data.</text>
</comment>